<dbReference type="Proteomes" id="UP000636004">
    <property type="component" value="Unassembled WGS sequence"/>
</dbReference>
<proteinExistence type="inferred from homology"/>
<sequence length="326" mass="36406">MYKYLIVAFLSISLAACKKQHLKNTKLSGNVFGTSYVVIYDSNRDYQTQFDSLFFVLNTSLSTYQTNSDISKLNRNESNIVDAHFVNVFEASKEIYKSTEGVFDPTIGAVVNAWDFGPEGRIVNLDSLKIDSLMVSVGLDKVKRKEYTIFKPAATFIDFNAIAKGYGVDVIGEYLESQGVQNYLVEIGGEIRVKGENIEKQAHWKVGVENPNFDGTQSILKAITLKDEAMATSGTYRKFKTDKEGKRYAHIIDTRTGYPSKTSLLSISVLAADCMTADAYATAFKAMGIEKIKAFLKSKPELKVFLIFENENKELETLALNNFPAQ</sequence>
<evidence type="ECO:0000313" key="13">
    <source>
        <dbReference type="EMBL" id="GGZ82105.1"/>
    </source>
</evidence>
<dbReference type="GO" id="GO:0005886">
    <property type="term" value="C:plasma membrane"/>
    <property type="evidence" value="ECO:0007669"/>
    <property type="project" value="UniProtKB-SubCell"/>
</dbReference>
<comment type="similarity">
    <text evidence="10 12">Belongs to the ApbE family.</text>
</comment>
<keyword evidence="4 10" id="KW-0808">Transferase</keyword>
<evidence type="ECO:0000256" key="9">
    <source>
        <dbReference type="ARBA" id="ARBA00048540"/>
    </source>
</evidence>
<evidence type="ECO:0000256" key="1">
    <source>
        <dbReference type="ARBA" id="ARBA00011955"/>
    </source>
</evidence>
<evidence type="ECO:0000256" key="6">
    <source>
        <dbReference type="ARBA" id="ARBA00022827"/>
    </source>
</evidence>
<comment type="subcellular location">
    <subcellularLocation>
        <location evidence="12">Cell inner membrane</location>
        <topology evidence="12">Lipid-anchor</topology>
        <orientation evidence="12">Periplasmic side</orientation>
    </subcellularLocation>
</comment>
<keyword evidence="12" id="KW-1003">Cell membrane</keyword>
<evidence type="ECO:0000256" key="2">
    <source>
        <dbReference type="ARBA" id="ARBA00016337"/>
    </source>
</evidence>
<evidence type="ECO:0000256" key="10">
    <source>
        <dbReference type="PIRNR" id="PIRNR006268"/>
    </source>
</evidence>
<dbReference type="PROSITE" id="PS51257">
    <property type="entry name" value="PROKAR_LIPOPROTEIN"/>
    <property type="match status" value="1"/>
</dbReference>
<evidence type="ECO:0000256" key="8">
    <source>
        <dbReference type="ARBA" id="ARBA00031306"/>
    </source>
</evidence>
<organism evidence="13 14">
    <name type="scientific">Algibacter mikhailovii</name>
    <dbReference type="NCBI Taxonomy" id="425498"/>
    <lineage>
        <taxon>Bacteria</taxon>
        <taxon>Pseudomonadati</taxon>
        <taxon>Bacteroidota</taxon>
        <taxon>Flavobacteriia</taxon>
        <taxon>Flavobacteriales</taxon>
        <taxon>Flavobacteriaceae</taxon>
        <taxon>Algibacter</taxon>
    </lineage>
</organism>
<keyword evidence="12" id="KW-0472">Membrane</keyword>
<evidence type="ECO:0000256" key="3">
    <source>
        <dbReference type="ARBA" id="ARBA00022630"/>
    </source>
</evidence>
<dbReference type="PANTHER" id="PTHR30040">
    <property type="entry name" value="THIAMINE BIOSYNTHESIS LIPOPROTEIN APBE"/>
    <property type="match status" value="1"/>
</dbReference>
<dbReference type="InterPro" id="IPR003374">
    <property type="entry name" value="ApbE-like_sf"/>
</dbReference>
<evidence type="ECO:0000256" key="4">
    <source>
        <dbReference type="ARBA" id="ARBA00022679"/>
    </source>
</evidence>
<comment type="catalytic activity">
    <reaction evidence="9 10 12">
        <text>L-threonyl-[protein] + FAD = FMN-L-threonyl-[protein] + AMP + H(+)</text>
        <dbReference type="Rhea" id="RHEA:36847"/>
        <dbReference type="Rhea" id="RHEA-COMP:11060"/>
        <dbReference type="Rhea" id="RHEA-COMP:11061"/>
        <dbReference type="ChEBI" id="CHEBI:15378"/>
        <dbReference type="ChEBI" id="CHEBI:30013"/>
        <dbReference type="ChEBI" id="CHEBI:57692"/>
        <dbReference type="ChEBI" id="CHEBI:74257"/>
        <dbReference type="ChEBI" id="CHEBI:456215"/>
        <dbReference type="EC" id="2.7.1.180"/>
    </reaction>
</comment>
<protein>
    <recommendedName>
        <fullName evidence="2 10">FAD:protein FMN transferase</fullName>
        <ecNumber evidence="1 10">2.7.1.180</ecNumber>
    </recommendedName>
    <alternativeName>
        <fullName evidence="8 10">Flavin transferase</fullName>
    </alternativeName>
</protein>
<dbReference type="PANTHER" id="PTHR30040:SF2">
    <property type="entry name" value="FAD:PROTEIN FMN TRANSFERASE"/>
    <property type="match status" value="1"/>
</dbReference>
<keyword evidence="12" id="KW-0997">Cell inner membrane</keyword>
<dbReference type="EC" id="2.7.1.180" evidence="1 10"/>
<comment type="function">
    <text evidence="12">Flavin transferase that catalyzes the transfer of the FMN moiety of FAD and its covalent binding to the hydroxyl group of a threonine residue in a target flavoprotein.</text>
</comment>
<evidence type="ECO:0000256" key="12">
    <source>
        <dbReference type="RuleBase" id="RU363002"/>
    </source>
</evidence>
<keyword evidence="3 10" id="KW-0285">Flavoprotein</keyword>
<evidence type="ECO:0000313" key="14">
    <source>
        <dbReference type="Proteomes" id="UP000636004"/>
    </source>
</evidence>
<reference evidence="13" key="1">
    <citation type="journal article" date="2014" name="Int. J. Syst. Evol. Microbiol.">
        <title>Complete genome sequence of Corynebacterium casei LMG S-19264T (=DSM 44701T), isolated from a smear-ripened cheese.</title>
        <authorList>
            <consortium name="US DOE Joint Genome Institute (JGI-PGF)"/>
            <person name="Walter F."/>
            <person name="Albersmeier A."/>
            <person name="Kalinowski J."/>
            <person name="Ruckert C."/>
        </authorList>
    </citation>
    <scope>NUCLEOTIDE SEQUENCE</scope>
    <source>
        <strain evidence="13">KCTC 12710</strain>
    </source>
</reference>
<keyword evidence="6 10" id="KW-0274">FAD</keyword>
<dbReference type="EMBL" id="BMWZ01000004">
    <property type="protein sequence ID" value="GGZ82105.1"/>
    <property type="molecule type" value="Genomic_DNA"/>
</dbReference>
<name>A0A918V9Q1_9FLAO</name>
<gene>
    <name evidence="13" type="ORF">GCM10007028_19820</name>
</gene>
<dbReference type="GO" id="GO:0016740">
    <property type="term" value="F:transferase activity"/>
    <property type="evidence" value="ECO:0007669"/>
    <property type="project" value="UniProtKB-UniRule"/>
</dbReference>
<evidence type="ECO:0000256" key="11">
    <source>
        <dbReference type="PIRSR" id="PIRSR006268-2"/>
    </source>
</evidence>
<comment type="cofactor">
    <cofactor evidence="11">
        <name>Mg(2+)</name>
        <dbReference type="ChEBI" id="CHEBI:18420"/>
    </cofactor>
    <cofactor evidence="11">
        <name>Mn(2+)</name>
        <dbReference type="ChEBI" id="CHEBI:29035"/>
    </cofactor>
    <text evidence="11">Magnesium. Can also use manganese.</text>
</comment>
<comment type="caution">
    <text evidence="13">The sequence shown here is derived from an EMBL/GenBank/DDBJ whole genome shotgun (WGS) entry which is preliminary data.</text>
</comment>
<dbReference type="Pfam" id="PF02424">
    <property type="entry name" value="ApbE"/>
    <property type="match status" value="1"/>
</dbReference>
<dbReference type="AlphaFoldDB" id="A0A918V9Q1"/>
<keyword evidence="12" id="KW-0449">Lipoprotein</keyword>
<evidence type="ECO:0000256" key="7">
    <source>
        <dbReference type="ARBA" id="ARBA00022842"/>
    </source>
</evidence>
<feature type="binding site" evidence="11">
    <location>
        <position position="282"/>
    </location>
    <ligand>
        <name>Mg(2+)</name>
        <dbReference type="ChEBI" id="CHEBI:18420"/>
    </ligand>
</feature>
<feature type="binding site" evidence="11">
    <location>
        <position position="161"/>
    </location>
    <ligand>
        <name>Mg(2+)</name>
        <dbReference type="ChEBI" id="CHEBI:18420"/>
    </ligand>
</feature>
<keyword evidence="7 10" id="KW-0460">Magnesium</keyword>
<keyword evidence="14" id="KW-1185">Reference proteome</keyword>
<dbReference type="PIRSF" id="PIRSF006268">
    <property type="entry name" value="ApbE"/>
    <property type="match status" value="1"/>
</dbReference>
<dbReference type="GO" id="GO:0046872">
    <property type="term" value="F:metal ion binding"/>
    <property type="evidence" value="ECO:0007669"/>
    <property type="project" value="UniProtKB-UniRule"/>
</dbReference>
<evidence type="ECO:0000256" key="5">
    <source>
        <dbReference type="ARBA" id="ARBA00022723"/>
    </source>
</evidence>
<feature type="binding site" evidence="11">
    <location>
        <position position="278"/>
    </location>
    <ligand>
        <name>Mg(2+)</name>
        <dbReference type="ChEBI" id="CHEBI:18420"/>
    </ligand>
</feature>
<dbReference type="Gene3D" id="3.10.520.10">
    <property type="entry name" value="ApbE-like domains"/>
    <property type="match status" value="1"/>
</dbReference>
<dbReference type="SUPFAM" id="SSF143631">
    <property type="entry name" value="ApbE-like"/>
    <property type="match status" value="1"/>
</dbReference>
<keyword evidence="5 10" id="KW-0479">Metal-binding</keyword>
<dbReference type="InterPro" id="IPR024932">
    <property type="entry name" value="ApbE"/>
</dbReference>
<reference evidence="13" key="2">
    <citation type="submission" date="2020-09" db="EMBL/GenBank/DDBJ databases">
        <authorList>
            <person name="Sun Q."/>
            <person name="Kim S."/>
        </authorList>
    </citation>
    <scope>NUCLEOTIDE SEQUENCE</scope>
    <source>
        <strain evidence="13">KCTC 12710</strain>
    </source>
</reference>
<accession>A0A918V9Q1</accession>